<organism evidence="2 3">
    <name type="scientific">Kocuria oceani</name>
    <dbReference type="NCBI Taxonomy" id="988827"/>
    <lineage>
        <taxon>Bacteria</taxon>
        <taxon>Bacillati</taxon>
        <taxon>Actinomycetota</taxon>
        <taxon>Actinomycetes</taxon>
        <taxon>Micrococcales</taxon>
        <taxon>Micrococcaceae</taxon>
        <taxon>Kocuria</taxon>
    </lineage>
</organism>
<reference evidence="3" key="1">
    <citation type="journal article" date="2019" name="Int. J. Syst. Evol. Microbiol.">
        <title>The Global Catalogue of Microorganisms (GCM) 10K type strain sequencing project: providing services to taxonomists for standard genome sequencing and annotation.</title>
        <authorList>
            <consortium name="The Broad Institute Genomics Platform"/>
            <consortium name="The Broad Institute Genome Sequencing Center for Infectious Disease"/>
            <person name="Wu L."/>
            <person name="Ma J."/>
        </authorList>
    </citation>
    <scope>NUCLEOTIDE SEQUENCE [LARGE SCALE GENOMIC DNA]</scope>
    <source>
        <strain evidence="3">CGMCC 4.6946</strain>
    </source>
</reference>
<feature type="transmembrane region" description="Helical" evidence="1">
    <location>
        <begin position="511"/>
        <end position="531"/>
    </location>
</feature>
<protein>
    <recommendedName>
        <fullName evidence="4">ABC transporter permease</fullName>
    </recommendedName>
</protein>
<keyword evidence="1" id="KW-0472">Membrane</keyword>
<feature type="transmembrane region" description="Helical" evidence="1">
    <location>
        <begin position="39"/>
        <end position="61"/>
    </location>
</feature>
<gene>
    <name evidence="2" type="ORF">ACFPCS_04035</name>
</gene>
<comment type="caution">
    <text evidence="2">The sequence shown here is derived from an EMBL/GenBank/DDBJ whole genome shotgun (WGS) entry which is preliminary data.</text>
</comment>
<feature type="transmembrane region" description="Helical" evidence="1">
    <location>
        <begin position="347"/>
        <end position="373"/>
    </location>
</feature>
<name>A0ABV9TGM1_9MICC</name>
<evidence type="ECO:0000313" key="3">
    <source>
        <dbReference type="Proteomes" id="UP001595797"/>
    </source>
</evidence>
<keyword evidence="1" id="KW-1133">Transmembrane helix</keyword>
<dbReference type="EMBL" id="JBHSIW010000006">
    <property type="protein sequence ID" value="MFC4902734.1"/>
    <property type="molecule type" value="Genomic_DNA"/>
</dbReference>
<evidence type="ECO:0000256" key="1">
    <source>
        <dbReference type="SAM" id="Phobius"/>
    </source>
</evidence>
<keyword evidence="1" id="KW-0812">Transmembrane</keyword>
<feature type="transmembrane region" description="Helical" evidence="1">
    <location>
        <begin position="81"/>
        <end position="103"/>
    </location>
</feature>
<evidence type="ECO:0000313" key="2">
    <source>
        <dbReference type="EMBL" id="MFC4902734.1"/>
    </source>
</evidence>
<feature type="transmembrane region" description="Helical" evidence="1">
    <location>
        <begin position="440"/>
        <end position="462"/>
    </location>
</feature>
<feature type="transmembrane region" description="Helical" evidence="1">
    <location>
        <begin position="144"/>
        <end position="166"/>
    </location>
</feature>
<feature type="transmembrane region" description="Helical" evidence="1">
    <location>
        <begin position="214"/>
        <end position="231"/>
    </location>
</feature>
<feature type="transmembrane region" description="Helical" evidence="1">
    <location>
        <begin position="409"/>
        <end position="433"/>
    </location>
</feature>
<feature type="transmembrane region" description="Helical" evidence="1">
    <location>
        <begin position="246"/>
        <end position="270"/>
    </location>
</feature>
<dbReference type="RefSeq" id="WP_277552197.1">
    <property type="nucleotide sequence ID" value="NZ_JARAMH010000024.1"/>
</dbReference>
<feature type="transmembrane region" description="Helical" evidence="1">
    <location>
        <begin position="178"/>
        <end position="202"/>
    </location>
</feature>
<proteinExistence type="predicted"/>
<dbReference type="Proteomes" id="UP001595797">
    <property type="component" value="Unassembled WGS sequence"/>
</dbReference>
<evidence type="ECO:0008006" key="4">
    <source>
        <dbReference type="Google" id="ProtNLM"/>
    </source>
</evidence>
<keyword evidence="3" id="KW-1185">Reference proteome</keyword>
<accession>A0ABV9TGM1</accession>
<sequence>MTIGAGLKPAGPVEIEVFLRGARAQIRGRAPLADRFVDVYTGLFVTVVLVAWAVAGVVGLGASLGDLVDAGSPGGVLHHRAAAWVGAGAPVLGAVVLLAVAWVGAVDLLRGLGPVGVSPERAVWVWPLPGAGAQEPVRAVRRMLWPAAAVGALFGGTGVLLLWGAGLATGWGEQWWEAVAPLVCGAGLGVSAVGVAVWAQAAGGVPTSRRSRPWVGWFVALGAVLVVLAGIRDGVPGRWGVLVPPLWAVGVAGALAVVAGLFWVWALRWARALGGEQMRAAGARTRHLSNAVSLLSTQDLHAALTPTTVTGVRALPGTTPGWVSGPRTVVLFASLTALRTTRWRAGLAVDLGLSVVVLASFTHTVVLASWAALLVVGYRGLSRGTAYLVDLRAGAAAERNLPLGPTAAALVHLVVPCVLNAAVLAAVALLAGFTVGTSYAALMLLGAVSGAGIGAVGLYRALAPEPDHTQPPIDTPLGPVPVAQLIGYSRGLVMVPALLAAPATVLLHPAAWAPALAAALVLTVTAVVLAISTDRKR</sequence>